<dbReference type="Proteomes" id="UP000703661">
    <property type="component" value="Unassembled WGS sequence"/>
</dbReference>
<dbReference type="InterPro" id="IPR001138">
    <property type="entry name" value="Zn2Cys6_DnaBD"/>
</dbReference>
<keyword evidence="1" id="KW-0863">Zinc-finger</keyword>
<protein>
    <recommendedName>
        <fullName evidence="7">C2h2 transcription factor</fullName>
    </recommendedName>
</protein>
<feature type="region of interest" description="Disordered" evidence="2">
    <location>
        <begin position="95"/>
        <end position="229"/>
    </location>
</feature>
<comment type="caution">
    <text evidence="5">The sequence shown here is derived from an EMBL/GenBank/DDBJ whole genome shotgun (WGS) entry which is preliminary data.</text>
</comment>
<keyword evidence="6" id="KW-1185">Reference proteome</keyword>
<dbReference type="SMART" id="SM00355">
    <property type="entry name" value="ZnF_C2H2"/>
    <property type="match status" value="2"/>
</dbReference>
<feature type="compositionally biased region" description="Polar residues" evidence="2">
    <location>
        <begin position="637"/>
        <end position="660"/>
    </location>
</feature>
<feature type="region of interest" description="Disordered" evidence="2">
    <location>
        <begin position="1"/>
        <end position="54"/>
    </location>
</feature>
<dbReference type="GO" id="GO:0008270">
    <property type="term" value="F:zinc ion binding"/>
    <property type="evidence" value="ECO:0007669"/>
    <property type="project" value="UniProtKB-KW"/>
</dbReference>
<dbReference type="EMBL" id="JAAAID010000417">
    <property type="protein sequence ID" value="KAG0017768.1"/>
    <property type="molecule type" value="Genomic_DNA"/>
</dbReference>
<dbReference type="PROSITE" id="PS50048">
    <property type="entry name" value="ZN2_CY6_FUNGAL_2"/>
    <property type="match status" value="1"/>
</dbReference>
<feature type="compositionally biased region" description="Polar residues" evidence="2">
    <location>
        <begin position="95"/>
        <end position="112"/>
    </location>
</feature>
<evidence type="ECO:0000259" key="3">
    <source>
        <dbReference type="PROSITE" id="PS50048"/>
    </source>
</evidence>
<dbReference type="SUPFAM" id="SSF57667">
    <property type="entry name" value="beta-beta-alpha zinc fingers"/>
    <property type="match status" value="1"/>
</dbReference>
<sequence>MASKPKGAKDITNVGNNGSNSTISNNSTPAATPTRTNSTAGQRGPIGPRPGVYRPCARCRVKKTKCDRLKPSCSSCTKGGADVICVYDNDEPTSVSDIGSSASNNGTAGATLSSVPSSPSSKKESFSDSTKRTANYDGLSKTKSTSGHGTRSGSGSGTTISTKMEETTSLQTSTDSRKVGSEDPPHKRLKTGPSEAVTPNPLRSSVTTTRIPTSKSSTSTANNSNLKLSTKSLRPANDDAVDIESMDEIEDKEVLGLSIANAVTDRLQSEVIQDEVSDAMESPAIKRTSSSSTGPIARQRKQPKATSATGSNGTGGGGNNSRIMADLVTPKPPPFVIDKSQKARKWGRPSTVIQTLGGEISLPLWISDQEMLLNEPRPYFMQRSYPMPSTSASLSSTLPTSTSATATNLARMAVFNQMDNTNFAGGYDTPERGTSPDSRESSPAGGALSGAPSSPRTKKKRGPRKPHQGNLGDYDDIDPASGGASTTGVKRKRVGGHHSSSTAVSLKSSGGGDDEAGDSSARSTPAPTPRPRAVPTRPRQYPCSFEGCTKSFMDKFHLKRHETRHVTQVIICGIDGCTKAYDSISTMRRHQSMIHKERKEEIAAAERAASAAAGVSRASDSRVGKNSGDGDGDDGQSDISESPAPSSAAYNTAVSSPARD</sequence>
<dbReference type="Gene3D" id="3.30.160.60">
    <property type="entry name" value="Classic Zinc Finger"/>
    <property type="match status" value="1"/>
</dbReference>
<feature type="compositionally biased region" description="Basic and acidic residues" evidence="2">
    <location>
        <begin position="121"/>
        <end position="131"/>
    </location>
</feature>
<feature type="domain" description="C2H2-type" evidence="4">
    <location>
        <begin position="541"/>
        <end position="570"/>
    </location>
</feature>
<feature type="domain" description="C2H2-type" evidence="4">
    <location>
        <begin position="570"/>
        <end position="600"/>
    </location>
</feature>
<name>A0A9P6MXQ5_9FUNG</name>
<dbReference type="PROSITE" id="PS50157">
    <property type="entry name" value="ZINC_FINGER_C2H2_2"/>
    <property type="match status" value="2"/>
</dbReference>
<organism evidence="5 6">
    <name type="scientific">Entomortierella chlamydospora</name>
    <dbReference type="NCBI Taxonomy" id="101097"/>
    <lineage>
        <taxon>Eukaryota</taxon>
        <taxon>Fungi</taxon>
        <taxon>Fungi incertae sedis</taxon>
        <taxon>Mucoromycota</taxon>
        <taxon>Mortierellomycotina</taxon>
        <taxon>Mortierellomycetes</taxon>
        <taxon>Mortierellales</taxon>
        <taxon>Mortierellaceae</taxon>
        <taxon>Entomortierella</taxon>
    </lineage>
</organism>
<evidence type="ECO:0000256" key="2">
    <source>
        <dbReference type="SAM" id="MobiDB-lite"/>
    </source>
</evidence>
<gene>
    <name evidence="5" type="ORF">BGZ80_007936</name>
</gene>
<dbReference type="Pfam" id="PF00172">
    <property type="entry name" value="Zn_clus"/>
    <property type="match status" value="1"/>
</dbReference>
<dbReference type="InterPro" id="IPR036236">
    <property type="entry name" value="Znf_C2H2_sf"/>
</dbReference>
<dbReference type="AlphaFoldDB" id="A0A9P6MXQ5"/>
<dbReference type="GO" id="GO:0000981">
    <property type="term" value="F:DNA-binding transcription factor activity, RNA polymerase II-specific"/>
    <property type="evidence" value="ECO:0007669"/>
    <property type="project" value="InterPro"/>
</dbReference>
<dbReference type="SMART" id="SM00066">
    <property type="entry name" value="GAL4"/>
    <property type="match status" value="1"/>
</dbReference>
<accession>A0A9P6MXQ5</accession>
<evidence type="ECO:0000313" key="5">
    <source>
        <dbReference type="EMBL" id="KAG0017768.1"/>
    </source>
</evidence>
<reference evidence="5" key="1">
    <citation type="journal article" date="2020" name="Fungal Divers.">
        <title>Resolving the Mortierellaceae phylogeny through synthesis of multi-gene phylogenetics and phylogenomics.</title>
        <authorList>
            <person name="Vandepol N."/>
            <person name="Liber J."/>
            <person name="Desiro A."/>
            <person name="Na H."/>
            <person name="Kennedy M."/>
            <person name="Barry K."/>
            <person name="Grigoriev I.V."/>
            <person name="Miller A.N."/>
            <person name="O'Donnell K."/>
            <person name="Stajich J.E."/>
            <person name="Bonito G."/>
        </authorList>
    </citation>
    <scope>NUCLEOTIDE SEQUENCE</scope>
    <source>
        <strain evidence="5">NRRL 2769</strain>
    </source>
</reference>
<keyword evidence="1" id="KW-0862">Zinc</keyword>
<feature type="compositionally biased region" description="Polar residues" evidence="2">
    <location>
        <begin position="498"/>
        <end position="507"/>
    </location>
</feature>
<feature type="compositionally biased region" description="Basic and acidic residues" evidence="2">
    <location>
        <begin position="175"/>
        <end position="186"/>
    </location>
</feature>
<evidence type="ECO:0000313" key="6">
    <source>
        <dbReference type="Proteomes" id="UP000703661"/>
    </source>
</evidence>
<dbReference type="InterPro" id="IPR013087">
    <property type="entry name" value="Znf_C2H2_type"/>
</dbReference>
<feature type="region of interest" description="Disordered" evidence="2">
    <location>
        <begin position="421"/>
        <end position="542"/>
    </location>
</feature>
<evidence type="ECO:0008006" key="7">
    <source>
        <dbReference type="Google" id="ProtNLM"/>
    </source>
</evidence>
<dbReference type="SUPFAM" id="SSF57701">
    <property type="entry name" value="Zn2/Cys6 DNA-binding domain"/>
    <property type="match status" value="1"/>
</dbReference>
<feature type="compositionally biased region" description="Low complexity" evidence="2">
    <location>
        <begin position="213"/>
        <end position="229"/>
    </location>
</feature>
<keyword evidence="1" id="KW-0479">Metal-binding</keyword>
<proteinExistence type="predicted"/>
<evidence type="ECO:0000256" key="1">
    <source>
        <dbReference type="PROSITE-ProRule" id="PRU00042"/>
    </source>
</evidence>
<feature type="domain" description="Zn(2)-C6 fungal-type" evidence="3">
    <location>
        <begin position="55"/>
        <end position="87"/>
    </location>
</feature>
<feature type="compositionally biased region" description="Low complexity" evidence="2">
    <location>
        <begin position="138"/>
        <end position="149"/>
    </location>
</feature>
<feature type="compositionally biased region" description="Polar residues" evidence="2">
    <location>
        <begin position="29"/>
        <end position="41"/>
    </location>
</feature>
<dbReference type="PROSITE" id="PS00028">
    <property type="entry name" value="ZINC_FINGER_C2H2_1"/>
    <property type="match status" value="2"/>
</dbReference>
<feature type="compositionally biased region" description="Low complexity" evidence="2">
    <location>
        <begin position="11"/>
        <end position="28"/>
    </location>
</feature>
<feature type="region of interest" description="Disordered" evidence="2">
    <location>
        <begin position="278"/>
        <end position="324"/>
    </location>
</feature>
<feature type="compositionally biased region" description="Low complexity" evidence="2">
    <location>
        <begin position="605"/>
        <end position="618"/>
    </location>
</feature>
<evidence type="ECO:0000259" key="4">
    <source>
        <dbReference type="PROSITE" id="PS50157"/>
    </source>
</evidence>
<dbReference type="InterPro" id="IPR036864">
    <property type="entry name" value="Zn2-C6_fun-type_DNA-bd_sf"/>
</dbReference>
<dbReference type="Gene3D" id="4.10.240.10">
    <property type="entry name" value="Zn(2)-C6 fungal-type DNA-binding domain"/>
    <property type="match status" value="1"/>
</dbReference>
<feature type="compositionally biased region" description="Basic residues" evidence="2">
    <location>
        <begin position="456"/>
        <end position="467"/>
    </location>
</feature>
<dbReference type="CDD" id="cd00067">
    <property type="entry name" value="GAL4"/>
    <property type="match status" value="1"/>
</dbReference>
<feature type="region of interest" description="Disordered" evidence="2">
    <location>
        <begin position="605"/>
        <end position="660"/>
    </location>
</feature>
<feature type="compositionally biased region" description="Polar residues" evidence="2">
    <location>
        <begin position="201"/>
        <end position="212"/>
    </location>
</feature>